<evidence type="ECO:0000256" key="5">
    <source>
        <dbReference type="ARBA" id="ARBA00022989"/>
    </source>
</evidence>
<keyword evidence="4 7" id="KW-0812">Transmembrane</keyword>
<accession>A0A6J4U8L1</accession>
<keyword evidence="3" id="KW-1003">Cell membrane</keyword>
<evidence type="ECO:0000256" key="4">
    <source>
        <dbReference type="ARBA" id="ARBA00022692"/>
    </source>
</evidence>
<dbReference type="PANTHER" id="PTHR33932:SF4">
    <property type="entry name" value="NA(+)_H(+) ANTIPORTER SUBUNIT B"/>
    <property type="match status" value="1"/>
</dbReference>
<name>A0A6J4U8L1_9BACT</name>
<evidence type="ECO:0000313" key="9">
    <source>
        <dbReference type="EMBL" id="CAA9541832.1"/>
    </source>
</evidence>
<reference evidence="9" key="1">
    <citation type="submission" date="2020-02" db="EMBL/GenBank/DDBJ databases">
        <authorList>
            <person name="Meier V. D."/>
        </authorList>
    </citation>
    <scope>NUCLEOTIDE SEQUENCE</scope>
    <source>
        <strain evidence="9">AVDCRST_MAG88</strain>
    </source>
</reference>
<keyword evidence="6 7" id="KW-0472">Membrane</keyword>
<feature type="domain" description="Na+/H+ antiporter MnhB subunit-related protein" evidence="8">
    <location>
        <begin position="18"/>
        <end position="141"/>
    </location>
</feature>
<feature type="transmembrane region" description="Helical" evidence="7">
    <location>
        <begin position="123"/>
        <end position="149"/>
    </location>
</feature>
<dbReference type="AlphaFoldDB" id="A0A6J4U8L1"/>
<dbReference type="InterPro" id="IPR050622">
    <property type="entry name" value="CPA3_antiporter_subunitB"/>
</dbReference>
<feature type="transmembrane region" description="Helical" evidence="7">
    <location>
        <begin position="78"/>
        <end position="103"/>
    </location>
</feature>
<evidence type="ECO:0000256" key="1">
    <source>
        <dbReference type="ARBA" id="ARBA00004651"/>
    </source>
</evidence>
<sequence>MTGRGDDPARDAGMTVLTRTIARLLLLPTFVTAAAILVKGYADVGDGFGAGVLATLGVLLQYVAFGRREAERFMPVRAAPVIGLAGLILALLVAFVPALRGAAPLTHAPAPNAPVAHLGALELHTAVAFDIGVFLLVFGFAVGAIDLIARALDRSTP</sequence>
<dbReference type="InterPro" id="IPR007182">
    <property type="entry name" value="MnhB"/>
</dbReference>
<dbReference type="EMBL" id="CADCWM010000028">
    <property type="protein sequence ID" value="CAA9541832.1"/>
    <property type="molecule type" value="Genomic_DNA"/>
</dbReference>
<dbReference type="GO" id="GO:0005886">
    <property type="term" value="C:plasma membrane"/>
    <property type="evidence" value="ECO:0007669"/>
    <property type="project" value="UniProtKB-SubCell"/>
</dbReference>
<dbReference type="Pfam" id="PF04039">
    <property type="entry name" value="MnhB"/>
    <property type="match status" value="1"/>
</dbReference>
<proteinExistence type="inferred from homology"/>
<evidence type="ECO:0000256" key="7">
    <source>
        <dbReference type="SAM" id="Phobius"/>
    </source>
</evidence>
<keyword evidence="5 7" id="KW-1133">Transmembrane helix</keyword>
<organism evidence="9">
    <name type="scientific">uncultured Thermomicrobiales bacterium</name>
    <dbReference type="NCBI Taxonomy" id="1645740"/>
    <lineage>
        <taxon>Bacteria</taxon>
        <taxon>Pseudomonadati</taxon>
        <taxon>Thermomicrobiota</taxon>
        <taxon>Thermomicrobia</taxon>
        <taxon>Thermomicrobiales</taxon>
        <taxon>environmental samples</taxon>
    </lineage>
</organism>
<comment type="similarity">
    <text evidence="2">Belongs to the CPA3 antiporters (TC 2.A.63) subunit B family.</text>
</comment>
<evidence type="ECO:0000256" key="3">
    <source>
        <dbReference type="ARBA" id="ARBA00022475"/>
    </source>
</evidence>
<comment type="subcellular location">
    <subcellularLocation>
        <location evidence="1">Cell membrane</location>
        <topology evidence="1">Multi-pass membrane protein</topology>
    </subcellularLocation>
</comment>
<dbReference type="PANTHER" id="PTHR33932">
    <property type="entry name" value="NA(+)/H(+) ANTIPORTER SUBUNIT B"/>
    <property type="match status" value="1"/>
</dbReference>
<evidence type="ECO:0000256" key="6">
    <source>
        <dbReference type="ARBA" id="ARBA00023136"/>
    </source>
</evidence>
<evidence type="ECO:0000259" key="8">
    <source>
        <dbReference type="Pfam" id="PF04039"/>
    </source>
</evidence>
<gene>
    <name evidence="9" type="ORF">AVDCRST_MAG88-77</name>
</gene>
<feature type="transmembrane region" description="Helical" evidence="7">
    <location>
        <begin position="48"/>
        <end position="66"/>
    </location>
</feature>
<evidence type="ECO:0000256" key="2">
    <source>
        <dbReference type="ARBA" id="ARBA00009425"/>
    </source>
</evidence>
<feature type="transmembrane region" description="Helical" evidence="7">
    <location>
        <begin position="21"/>
        <end position="42"/>
    </location>
</feature>
<protein>
    <submittedName>
        <fullName evidence="9">Na(+) H(+) antiporter subunit A / Na(+) H(+) antiporter subunit B</fullName>
    </submittedName>
</protein>